<gene>
    <name evidence="5" type="primary">tatC</name>
    <name evidence="6" type="ORF">SAMN05443507_11386</name>
</gene>
<feature type="transmembrane region" description="Helical" evidence="5">
    <location>
        <begin position="188"/>
        <end position="205"/>
    </location>
</feature>
<keyword evidence="3 5" id="KW-1133">Transmembrane helix</keyword>
<dbReference type="Pfam" id="PF00902">
    <property type="entry name" value="TatC"/>
    <property type="match status" value="1"/>
</dbReference>
<dbReference type="RefSeq" id="WP_072874233.1">
    <property type="nucleotide sequence ID" value="NZ_FRAF01000013.1"/>
</dbReference>
<feature type="transmembrane region" description="Helical" evidence="5">
    <location>
        <begin position="150"/>
        <end position="176"/>
    </location>
</feature>
<dbReference type="InterPro" id="IPR019820">
    <property type="entry name" value="Sec-indep_translocase_CS"/>
</dbReference>
<protein>
    <recommendedName>
        <fullName evidence="5">Sec-independent protein translocase protein TatC</fullName>
    </recommendedName>
</protein>
<dbReference type="PANTHER" id="PTHR30371">
    <property type="entry name" value="SEC-INDEPENDENT PROTEIN TRANSLOCASE PROTEIN TATC"/>
    <property type="match status" value="1"/>
</dbReference>
<evidence type="ECO:0000256" key="4">
    <source>
        <dbReference type="ARBA" id="ARBA00023136"/>
    </source>
</evidence>
<comment type="similarity">
    <text evidence="5">Belongs to the TatC family.</text>
</comment>
<dbReference type="GO" id="GO:0043953">
    <property type="term" value="P:protein transport by the Tat complex"/>
    <property type="evidence" value="ECO:0007669"/>
    <property type="project" value="UniProtKB-UniRule"/>
</dbReference>
<dbReference type="Proteomes" id="UP000184016">
    <property type="component" value="Unassembled WGS sequence"/>
</dbReference>
<proteinExistence type="inferred from homology"/>
<keyword evidence="5" id="KW-0811">Translocation</keyword>
<dbReference type="EMBL" id="FRAF01000013">
    <property type="protein sequence ID" value="SHK41978.1"/>
    <property type="molecule type" value="Genomic_DNA"/>
</dbReference>
<sequence length="253" mass="28764">MDNEWTLVEHLSELRRRVVYSLILVVLFFILSLVFVHQIFSVLEAPLGHVKLAVLGPGDVIQIYFMIAGFGSLGMSLPFILYQLWKFIQPALSPKESRAAMTMLPFAFLMFLGGVAFSYFVVFPIVLHFLLQLSFENFIVVMTAHRYFSFLVNLTLPFGLIFEMPIALLFLTRIHVVTPRMLSKMRKYAYFAIIVFASLISPPELVSHLSVATPMMALYEISIMLCRLQARRMAKNINISNSSSVVSKNIQGI</sequence>
<evidence type="ECO:0000313" key="7">
    <source>
        <dbReference type="Proteomes" id="UP000184016"/>
    </source>
</evidence>
<evidence type="ECO:0000256" key="1">
    <source>
        <dbReference type="ARBA" id="ARBA00004141"/>
    </source>
</evidence>
<feature type="transmembrane region" description="Helical" evidence="5">
    <location>
        <begin position="106"/>
        <end position="130"/>
    </location>
</feature>
<feature type="transmembrane region" description="Helical" evidence="5">
    <location>
        <begin position="18"/>
        <end position="40"/>
    </location>
</feature>
<organism evidence="6 7">
    <name type="scientific">Alicyclobacillus tolerans</name>
    <dbReference type="NCBI Taxonomy" id="90970"/>
    <lineage>
        <taxon>Bacteria</taxon>
        <taxon>Bacillati</taxon>
        <taxon>Bacillota</taxon>
        <taxon>Bacilli</taxon>
        <taxon>Bacillales</taxon>
        <taxon>Alicyclobacillaceae</taxon>
        <taxon>Alicyclobacillus</taxon>
    </lineage>
</organism>
<evidence type="ECO:0000256" key="2">
    <source>
        <dbReference type="ARBA" id="ARBA00022692"/>
    </source>
</evidence>
<evidence type="ECO:0000256" key="5">
    <source>
        <dbReference type="HAMAP-Rule" id="MF_00902"/>
    </source>
</evidence>
<comment type="function">
    <text evidence="5">Part of the twin-arginine translocation (Tat) system that transports large folded proteins containing a characteristic twin-arginine motif in their signal peptide across membranes.</text>
</comment>
<dbReference type="GO" id="GO:0065002">
    <property type="term" value="P:intracellular protein transmembrane transport"/>
    <property type="evidence" value="ECO:0007669"/>
    <property type="project" value="TreeGrafter"/>
</dbReference>
<keyword evidence="5" id="KW-0813">Transport</keyword>
<keyword evidence="5" id="KW-0653">Protein transport</keyword>
<keyword evidence="7" id="KW-1185">Reference proteome</keyword>
<keyword evidence="2 5" id="KW-0812">Transmembrane</keyword>
<comment type="caution">
    <text evidence="5">Lacks conserved residue(s) required for the propagation of feature annotation.</text>
</comment>
<reference evidence="7" key="1">
    <citation type="submission" date="2016-11" db="EMBL/GenBank/DDBJ databases">
        <authorList>
            <person name="Varghese N."/>
            <person name="Submissions S."/>
        </authorList>
    </citation>
    <scope>NUCLEOTIDE SEQUENCE [LARGE SCALE GENOMIC DNA]</scope>
    <source>
        <strain evidence="7">USBA-503</strain>
    </source>
</reference>
<accession>A0A1M6SBU4</accession>
<name>A0A1M6SBU4_9BACL</name>
<evidence type="ECO:0000256" key="3">
    <source>
        <dbReference type="ARBA" id="ARBA00022989"/>
    </source>
</evidence>
<dbReference type="InterPro" id="IPR002033">
    <property type="entry name" value="TatC"/>
</dbReference>
<dbReference type="AlphaFoldDB" id="A0A1M6SBU4"/>
<comment type="subcellular location">
    <subcellularLocation>
        <location evidence="5">Cell membrane</location>
        <topology evidence="5">Multi-pass membrane protein</topology>
    </subcellularLocation>
    <subcellularLocation>
        <location evidence="1">Membrane</location>
        <topology evidence="1">Multi-pass membrane protein</topology>
    </subcellularLocation>
</comment>
<dbReference type="OrthoDB" id="9777044at2"/>
<dbReference type="PRINTS" id="PR01840">
    <property type="entry name" value="TATCFAMILY"/>
</dbReference>
<dbReference type="GO" id="GO:0033281">
    <property type="term" value="C:TAT protein transport complex"/>
    <property type="evidence" value="ECO:0007669"/>
    <property type="project" value="UniProtKB-UniRule"/>
</dbReference>
<dbReference type="NCBIfam" id="TIGR00945">
    <property type="entry name" value="tatC"/>
    <property type="match status" value="1"/>
</dbReference>
<dbReference type="STRING" id="1830138.SAMN05443507_11386"/>
<feature type="transmembrane region" description="Helical" evidence="5">
    <location>
        <begin position="60"/>
        <end position="85"/>
    </location>
</feature>
<dbReference type="PANTHER" id="PTHR30371:SF4">
    <property type="entry name" value="SEC-INDEPENDENT PROTEIN TRANSLOCASE PROTEIN TATCD"/>
    <property type="match status" value="1"/>
</dbReference>
<evidence type="ECO:0000313" key="6">
    <source>
        <dbReference type="EMBL" id="SHK41978.1"/>
    </source>
</evidence>
<comment type="subunit">
    <text evidence="5">Forms a complex with TatA.</text>
</comment>
<keyword evidence="5" id="KW-1003">Cell membrane</keyword>
<keyword evidence="4 5" id="KW-0472">Membrane</keyword>
<dbReference type="PROSITE" id="PS01218">
    <property type="entry name" value="TATC"/>
    <property type="match status" value="1"/>
</dbReference>
<dbReference type="HAMAP" id="MF_00902">
    <property type="entry name" value="TatC"/>
    <property type="match status" value="1"/>
</dbReference>
<dbReference type="GO" id="GO:0009977">
    <property type="term" value="F:proton motive force dependent protein transmembrane transporter activity"/>
    <property type="evidence" value="ECO:0007669"/>
    <property type="project" value="TreeGrafter"/>
</dbReference>